<dbReference type="PANTHER" id="PTHR15364">
    <property type="entry name" value="2'-DEOXYNUCLEOSIDE 5'-PHOSPHATE N-HYDROLASE 1"/>
    <property type="match status" value="1"/>
</dbReference>
<dbReference type="GO" id="GO:0070694">
    <property type="term" value="F:5-hydroxymethyl-dUMP N-hydrolase activity"/>
    <property type="evidence" value="ECO:0007669"/>
    <property type="project" value="TreeGrafter"/>
</dbReference>
<dbReference type="GO" id="GO:0009159">
    <property type="term" value="P:deoxyribonucleoside monophosphate catabolic process"/>
    <property type="evidence" value="ECO:0007669"/>
    <property type="project" value="TreeGrafter"/>
</dbReference>
<evidence type="ECO:0000313" key="2">
    <source>
        <dbReference type="Proteomes" id="UP000566995"/>
    </source>
</evidence>
<reference evidence="1 2" key="1">
    <citation type="submission" date="2020-08" db="EMBL/GenBank/DDBJ databases">
        <title>Functional genomics of gut bacteria from endangered species of beetles.</title>
        <authorList>
            <person name="Carlos-Shanley C."/>
        </authorList>
    </citation>
    <scope>NUCLEOTIDE SEQUENCE [LARGE SCALE GENOMIC DNA]</scope>
    <source>
        <strain evidence="1 2">S00179</strain>
    </source>
</reference>
<dbReference type="InterPro" id="IPR007710">
    <property type="entry name" value="Nucleoside_deoxyribTrfase"/>
</dbReference>
<dbReference type="Pfam" id="PF05014">
    <property type="entry name" value="Nuc_deoxyrib_tr"/>
    <property type="match status" value="1"/>
</dbReference>
<dbReference type="RefSeq" id="WP_184597255.1">
    <property type="nucleotide sequence ID" value="NZ_JACHLI010000043.1"/>
</dbReference>
<gene>
    <name evidence="1" type="ORF">HNP46_006500</name>
</gene>
<dbReference type="EMBL" id="JACHLI010000043">
    <property type="protein sequence ID" value="MBB4867586.1"/>
    <property type="molecule type" value="Genomic_DNA"/>
</dbReference>
<proteinExistence type="predicted"/>
<dbReference type="AlphaFoldDB" id="A0A7W7KRW3"/>
<organism evidence="1 2">
    <name type="scientific">Pseudomonas nitroreducens</name>
    <dbReference type="NCBI Taxonomy" id="46680"/>
    <lineage>
        <taxon>Bacteria</taxon>
        <taxon>Pseudomonadati</taxon>
        <taxon>Pseudomonadota</taxon>
        <taxon>Gammaproteobacteria</taxon>
        <taxon>Pseudomonadales</taxon>
        <taxon>Pseudomonadaceae</taxon>
        <taxon>Pseudomonas</taxon>
    </lineage>
</organism>
<dbReference type="Gene3D" id="3.40.50.450">
    <property type="match status" value="1"/>
</dbReference>
<dbReference type="PANTHER" id="PTHR15364:SF0">
    <property type="entry name" value="2'-DEOXYNUCLEOSIDE 5'-PHOSPHATE N-HYDROLASE 1"/>
    <property type="match status" value="1"/>
</dbReference>
<keyword evidence="1" id="KW-0808">Transferase</keyword>
<dbReference type="SUPFAM" id="SSF52309">
    <property type="entry name" value="N-(deoxy)ribosyltransferase-like"/>
    <property type="match status" value="1"/>
</dbReference>
<evidence type="ECO:0000313" key="1">
    <source>
        <dbReference type="EMBL" id="MBB4867586.1"/>
    </source>
</evidence>
<dbReference type="GO" id="GO:0016740">
    <property type="term" value="F:transferase activity"/>
    <property type="evidence" value="ECO:0007669"/>
    <property type="project" value="UniProtKB-KW"/>
</dbReference>
<protein>
    <submittedName>
        <fullName evidence="1">Nucleoside 2-deoxyribosyltransferase</fullName>
    </submittedName>
</protein>
<dbReference type="Proteomes" id="UP000566995">
    <property type="component" value="Unassembled WGS sequence"/>
</dbReference>
<comment type="caution">
    <text evidence="1">The sequence shown here is derived from an EMBL/GenBank/DDBJ whole genome shotgun (WGS) entry which is preliminary data.</text>
</comment>
<name>A0A7W7KRW3_PSENT</name>
<dbReference type="InterPro" id="IPR051239">
    <property type="entry name" value="2'-dNMP_N-hydrolase"/>
</dbReference>
<sequence>MKSPLPKVYLAGFDVFLPNSLAKGEYLKELCTFHGFQGLYPMDNQVPPRMSKAEMAAWICKANQAMIHEADYVLANLNPFRGHEPDSGTAYEVGYASALGKPIWGYSQDHSPMIEQVPNRDGFDEEGFAVEDFDLSHNLMIATSWAGLSTSVEVAIQELLQYHLMHKTLKDQDAAPAKVTREAKELALDPL</sequence>
<accession>A0A7W7KRW3</accession>